<dbReference type="SUPFAM" id="SSF51215">
    <property type="entry name" value="Regulatory protein AraC"/>
    <property type="match status" value="1"/>
</dbReference>
<dbReference type="EMBL" id="JBHTAI010000002">
    <property type="protein sequence ID" value="MFC7147732.1"/>
    <property type="molecule type" value="Genomic_DNA"/>
</dbReference>
<comment type="caution">
    <text evidence="5">The sequence shown here is derived from an EMBL/GenBank/DDBJ whole genome shotgun (WGS) entry which is preliminary data.</text>
</comment>
<evidence type="ECO:0000259" key="4">
    <source>
        <dbReference type="PROSITE" id="PS01124"/>
    </source>
</evidence>
<dbReference type="PANTHER" id="PTHR43280">
    <property type="entry name" value="ARAC-FAMILY TRANSCRIPTIONAL REGULATOR"/>
    <property type="match status" value="1"/>
</dbReference>
<dbReference type="PROSITE" id="PS01124">
    <property type="entry name" value="HTH_ARAC_FAMILY_2"/>
    <property type="match status" value="1"/>
</dbReference>
<sequence>MKTHLTLPVMEPNTYVIFPEAAGRYYDEPEHWTVRPADTFGFFNLHYVVSGQGYVEVDGEWKLLQPGDAFLYFPNRPQQYRSSTENPWDVYWMHFYGDALPEILTRQGFRRTLLWSTNGTKGLQETWNRLLSEIEHNKLLRPSVLSMLSYGILAEFSAQAVPLLPRRNRDTSQAVIQLLPAMQEAACEPFTLGEWAAKAGCTPFYFCKLFRKVAQMSPMDFIRLCRIRQAKQLLLDDSARPISEIAQICGYPSVSYFIKRFKEVEGVTPAAYRASFIYRR</sequence>
<dbReference type="RefSeq" id="WP_378048162.1">
    <property type="nucleotide sequence ID" value="NZ_JBHMDN010000016.1"/>
</dbReference>
<dbReference type="SUPFAM" id="SSF46689">
    <property type="entry name" value="Homeodomain-like"/>
    <property type="match status" value="2"/>
</dbReference>
<keyword evidence="3" id="KW-0804">Transcription</keyword>
<protein>
    <submittedName>
        <fullName evidence="5">AraC family transcriptional regulator</fullName>
    </submittedName>
</protein>
<feature type="domain" description="HTH araC/xylS-type" evidence="4">
    <location>
        <begin position="176"/>
        <end position="275"/>
    </location>
</feature>
<reference evidence="6" key="1">
    <citation type="journal article" date="2019" name="Int. J. Syst. Evol. Microbiol.">
        <title>The Global Catalogue of Microorganisms (GCM) 10K type strain sequencing project: providing services to taxonomists for standard genome sequencing and annotation.</title>
        <authorList>
            <consortium name="The Broad Institute Genomics Platform"/>
            <consortium name="The Broad Institute Genome Sequencing Center for Infectious Disease"/>
            <person name="Wu L."/>
            <person name="Ma J."/>
        </authorList>
    </citation>
    <scope>NUCLEOTIDE SEQUENCE [LARGE SCALE GENOMIC DNA]</scope>
    <source>
        <strain evidence="6">KCTC 12907</strain>
    </source>
</reference>
<dbReference type="Pfam" id="PF02311">
    <property type="entry name" value="AraC_binding"/>
    <property type="match status" value="1"/>
</dbReference>
<evidence type="ECO:0000256" key="1">
    <source>
        <dbReference type="ARBA" id="ARBA00023015"/>
    </source>
</evidence>
<accession>A0ABW2F8A0</accession>
<name>A0ABW2F8A0_9BACL</name>
<organism evidence="5 6">
    <name type="scientific">Cohnella cellulosilytica</name>
    <dbReference type="NCBI Taxonomy" id="986710"/>
    <lineage>
        <taxon>Bacteria</taxon>
        <taxon>Bacillati</taxon>
        <taxon>Bacillota</taxon>
        <taxon>Bacilli</taxon>
        <taxon>Bacillales</taxon>
        <taxon>Paenibacillaceae</taxon>
        <taxon>Cohnella</taxon>
    </lineage>
</organism>
<keyword evidence="6" id="KW-1185">Reference proteome</keyword>
<gene>
    <name evidence="5" type="ORF">ACFQMJ_04200</name>
</gene>
<proteinExistence type="predicted"/>
<evidence type="ECO:0000313" key="6">
    <source>
        <dbReference type="Proteomes" id="UP001596378"/>
    </source>
</evidence>
<dbReference type="InterPro" id="IPR003313">
    <property type="entry name" value="AraC-bd"/>
</dbReference>
<dbReference type="InterPro" id="IPR020449">
    <property type="entry name" value="Tscrpt_reg_AraC-type_HTH"/>
</dbReference>
<evidence type="ECO:0000256" key="3">
    <source>
        <dbReference type="ARBA" id="ARBA00023163"/>
    </source>
</evidence>
<dbReference type="SMART" id="SM00342">
    <property type="entry name" value="HTH_ARAC"/>
    <property type="match status" value="1"/>
</dbReference>
<dbReference type="InterPro" id="IPR018060">
    <property type="entry name" value="HTH_AraC"/>
</dbReference>
<dbReference type="InterPro" id="IPR037923">
    <property type="entry name" value="HTH-like"/>
</dbReference>
<dbReference type="Proteomes" id="UP001596378">
    <property type="component" value="Unassembled WGS sequence"/>
</dbReference>
<dbReference type="PROSITE" id="PS00041">
    <property type="entry name" value="HTH_ARAC_FAMILY_1"/>
    <property type="match status" value="1"/>
</dbReference>
<dbReference type="InterPro" id="IPR009057">
    <property type="entry name" value="Homeodomain-like_sf"/>
</dbReference>
<dbReference type="Gene3D" id="2.60.120.280">
    <property type="entry name" value="Regulatory protein AraC"/>
    <property type="match status" value="1"/>
</dbReference>
<dbReference type="Gene3D" id="1.10.10.60">
    <property type="entry name" value="Homeodomain-like"/>
    <property type="match status" value="2"/>
</dbReference>
<dbReference type="PRINTS" id="PR00032">
    <property type="entry name" value="HTHARAC"/>
</dbReference>
<keyword evidence="1" id="KW-0805">Transcription regulation</keyword>
<dbReference type="PANTHER" id="PTHR43280:SF2">
    <property type="entry name" value="HTH-TYPE TRANSCRIPTIONAL REGULATOR EXSA"/>
    <property type="match status" value="1"/>
</dbReference>
<dbReference type="Pfam" id="PF12833">
    <property type="entry name" value="HTH_18"/>
    <property type="match status" value="1"/>
</dbReference>
<dbReference type="InterPro" id="IPR018062">
    <property type="entry name" value="HTH_AraC-typ_CS"/>
</dbReference>
<evidence type="ECO:0000256" key="2">
    <source>
        <dbReference type="ARBA" id="ARBA00023125"/>
    </source>
</evidence>
<evidence type="ECO:0000313" key="5">
    <source>
        <dbReference type="EMBL" id="MFC7147732.1"/>
    </source>
</evidence>
<keyword evidence="2" id="KW-0238">DNA-binding</keyword>